<evidence type="ECO:0000313" key="2">
    <source>
        <dbReference type="EMBL" id="KLU65880.1"/>
    </source>
</evidence>
<dbReference type="SUPFAM" id="SSF81901">
    <property type="entry name" value="HCP-like"/>
    <property type="match status" value="1"/>
</dbReference>
<keyword evidence="2" id="KW-0808">Transferase</keyword>
<feature type="domain" description="Glycosyltransferase 2-like" evidence="1">
    <location>
        <begin position="9"/>
        <end position="151"/>
    </location>
</feature>
<organism evidence="2 3">
    <name type="scientific">Desulfosporosinus acididurans</name>
    <dbReference type="NCBI Taxonomy" id="476652"/>
    <lineage>
        <taxon>Bacteria</taxon>
        <taxon>Bacillati</taxon>
        <taxon>Bacillota</taxon>
        <taxon>Clostridia</taxon>
        <taxon>Eubacteriales</taxon>
        <taxon>Desulfitobacteriaceae</taxon>
        <taxon>Desulfosporosinus</taxon>
    </lineage>
</organism>
<dbReference type="Gene3D" id="1.25.40.10">
    <property type="entry name" value="Tetratricopeptide repeat domain"/>
    <property type="match status" value="1"/>
</dbReference>
<keyword evidence="2" id="KW-0328">Glycosyltransferase</keyword>
<proteinExistence type="predicted"/>
<gene>
    <name evidence="2" type="primary">sunS_1</name>
    <name evidence="2" type="ORF">DEAC_c19160</name>
</gene>
<protein>
    <submittedName>
        <fullName evidence="2">SPBc2 prophage-derived glycosyltransferase SunS</fullName>
        <ecNumber evidence="2">2.4.1.-</ecNumber>
    </submittedName>
</protein>
<dbReference type="PANTHER" id="PTHR43630:SF2">
    <property type="entry name" value="GLYCOSYLTRANSFERASE"/>
    <property type="match status" value="1"/>
</dbReference>
<dbReference type="AlphaFoldDB" id="A0A0J1FQV2"/>
<dbReference type="InterPro" id="IPR001173">
    <property type="entry name" value="Glyco_trans_2-like"/>
</dbReference>
<name>A0A0J1FQV2_9FIRM</name>
<dbReference type="SUPFAM" id="SSF53448">
    <property type="entry name" value="Nucleotide-diphospho-sugar transferases"/>
    <property type="match status" value="1"/>
</dbReference>
<dbReference type="InterPro" id="IPR011990">
    <property type="entry name" value="TPR-like_helical_dom_sf"/>
</dbReference>
<dbReference type="CDD" id="cd02511">
    <property type="entry name" value="Beta4Glucosyltransferase"/>
    <property type="match status" value="1"/>
</dbReference>
<accession>A0A0J1FQV2</accession>
<dbReference type="InterPro" id="IPR029044">
    <property type="entry name" value="Nucleotide-diphossugar_trans"/>
</dbReference>
<dbReference type="PATRIC" id="fig|476652.3.peg.1983"/>
<dbReference type="EC" id="2.4.1.-" evidence="2"/>
<comment type="caution">
    <text evidence="2">The sequence shown here is derived from an EMBL/GenBank/DDBJ whole genome shotgun (WGS) entry which is preliminary data.</text>
</comment>
<dbReference type="Pfam" id="PF00535">
    <property type="entry name" value="Glycos_transf_2"/>
    <property type="match status" value="1"/>
</dbReference>
<dbReference type="PANTHER" id="PTHR43630">
    <property type="entry name" value="POLY-BETA-1,6-N-ACETYL-D-GLUCOSAMINE SYNTHASE"/>
    <property type="match status" value="1"/>
</dbReference>
<dbReference type="STRING" id="476652.DEAC_c19160"/>
<dbReference type="EMBL" id="LDZY01000006">
    <property type="protein sequence ID" value="KLU65880.1"/>
    <property type="molecule type" value="Genomic_DNA"/>
</dbReference>
<dbReference type="Gene3D" id="3.90.550.10">
    <property type="entry name" value="Spore Coat Polysaccharide Biosynthesis Protein SpsA, Chain A"/>
    <property type="match status" value="1"/>
</dbReference>
<evidence type="ECO:0000259" key="1">
    <source>
        <dbReference type="Pfam" id="PF00535"/>
    </source>
</evidence>
<keyword evidence="3" id="KW-1185">Reference proteome</keyword>
<evidence type="ECO:0000313" key="3">
    <source>
        <dbReference type="Proteomes" id="UP000036356"/>
    </source>
</evidence>
<sequence length="355" mass="41341">MTTLVTTISLCMIVKNEEKFIKRCLECLKDIADEIIIVDTGSTDRTKEIAGNYTPGIYDFEWVDDFAAARNFCFSKATMDYIYTADADEVIDDDNIKKFLLLKSDISPDVDIVEMQYTNQLEKGSTYNFDEENRPKLFKRLRTFRWIDPIHEVIDCYNNVLTSDIKIIHKPEEGHFQRDLSIFVKSTGNGQVLNSRLHMMYARELFICGTDEDFLKAFDYFNRSLMEETLKPDDKRLSYCVLARYYNLISDAHNLFKVITKTLNGVVSSEICCELGSYYMKMEDYEEALYWYYLASGAASADLNIDYMNFIPNFQMCRCFIKLGDMTEALKHNSLAEFYKPNHPDVLANKQILIY</sequence>
<dbReference type="GO" id="GO:0016757">
    <property type="term" value="F:glycosyltransferase activity"/>
    <property type="evidence" value="ECO:0007669"/>
    <property type="project" value="UniProtKB-KW"/>
</dbReference>
<reference evidence="2 3" key="1">
    <citation type="submission" date="2015-06" db="EMBL/GenBank/DDBJ databases">
        <title>Draft genome of the moderately acidophilic sulfate reducer Candidatus Desulfosporosinus acididurans strain M1.</title>
        <authorList>
            <person name="Poehlein A."/>
            <person name="Petzsch P."/>
            <person name="Johnson B.D."/>
            <person name="Schloemann M."/>
            <person name="Daniel R."/>
            <person name="Muehling M."/>
        </authorList>
    </citation>
    <scope>NUCLEOTIDE SEQUENCE [LARGE SCALE GENOMIC DNA]</scope>
    <source>
        <strain evidence="2 3">M1</strain>
    </source>
</reference>
<dbReference type="Proteomes" id="UP000036356">
    <property type="component" value="Unassembled WGS sequence"/>
</dbReference>